<sequence length="639" mass="66805">MSNSTPVGPLVILGDALIGETLIARPNGIADADGINYSTQAFQWLRNGDPIFGATQQSYLVSSMDTGSEISVRYSYTDNGGTLEVITSKPEPAVSGTAPTTSPIVSAPVLDPGIVNPNNSDPVGPLVILGDALVGETLIARPNGIADADGINFGSASFQWLRDGTPISGATAQTYLVGTADRGAQLSVQWTYLDNGGSRETITSKPEAAVPGGTTPPPAETPVPETPVTEDPVETPTQPPEFMNSVPIGKLVILGFPVEGADLLARTDAVFDRDGFDPADARFQWFRGADAIEGATDNIYRITEDDRGESISVQMSFVDGAGTLETVVSEPEPPVPDPNAPETPELSDGTGQPRATGVLEGTPANDAALTAVAGIGRIDGLDGVDTAAFAGNQTNYTMTFSPDGVTVTDRTDGGLGTIALDNVELIDFGTDLPVFGGAMDLRQFGGHTTLDAAAFESFVEMYIAYFNRAPDAVGLAFWGTAHANGMSLEAIAAEFATQPETLATYPEGSNNLKFVSDVYGNVLGRSPDIDGLRFWAAQLDDANVTRGEFILAILNGVQDGSEDRAYLDQKTDLGALFAVHRGMSNTDDAAQVMSLFDGSAESLGDAVDAVEVLYMAAMSAENGDFLMPLLGVLDDFSAM</sequence>
<protein>
    <recommendedName>
        <fullName evidence="2">DUF4214 domain-containing protein</fullName>
    </recommendedName>
</protein>
<dbReference type="Pfam" id="PF13946">
    <property type="entry name" value="DUF4214"/>
    <property type="match status" value="1"/>
</dbReference>
<dbReference type="Proteomes" id="UP000645462">
    <property type="component" value="Unassembled WGS sequence"/>
</dbReference>
<evidence type="ECO:0000259" key="2">
    <source>
        <dbReference type="Pfam" id="PF13946"/>
    </source>
</evidence>
<evidence type="ECO:0000313" key="4">
    <source>
        <dbReference type="Proteomes" id="UP000645462"/>
    </source>
</evidence>
<feature type="domain" description="DUF4214" evidence="2">
    <location>
        <begin position="492"/>
        <end position="554"/>
    </location>
</feature>
<dbReference type="RefSeq" id="WP_188484380.1">
    <property type="nucleotide sequence ID" value="NZ_BMFC01000030.1"/>
</dbReference>
<dbReference type="InterPro" id="IPR025282">
    <property type="entry name" value="DUF4214"/>
</dbReference>
<evidence type="ECO:0000313" key="3">
    <source>
        <dbReference type="EMBL" id="GGC23724.1"/>
    </source>
</evidence>
<feature type="compositionally biased region" description="Low complexity" evidence="1">
    <location>
        <begin position="226"/>
        <end position="236"/>
    </location>
</feature>
<name>A0ABQ1LFC3_9RHOB</name>
<evidence type="ECO:0000256" key="1">
    <source>
        <dbReference type="SAM" id="MobiDB-lite"/>
    </source>
</evidence>
<reference evidence="4" key="1">
    <citation type="journal article" date="2019" name="Int. J. Syst. Evol. Microbiol.">
        <title>The Global Catalogue of Microorganisms (GCM) 10K type strain sequencing project: providing services to taxonomists for standard genome sequencing and annotation.</title>
        <authorList>
            <consortium name="The Broad Institute Genomics Platform"/>
            <consortium name="The Broad Institute Genome Sequencing Center for Infectious Disease"/>
            <person name="Wu L."/>
            <person name="Ma J."/>
        </authorList>
    </citation>
    <scope>NUCLEOTIDE SEQUENCE [LARGE SCALE GENOMIC DNA]</scope>
    <source>
        <strain evidence="4">CGMCC 1.12478</strain>
    </source>
</reference>
<feature type="compositionally biased region" description="Pro residues" evidence="1">
    <location>
        <begin position="214"/>
        <end position="225"/>
    </location>
</feature>
<organism evidence="3 4">
    <name type="scientific">Marivita lacus</name>
    <dbReference type="NCBI Taxonomy" id="1323742"/>
    <lineage>
        <taxon>Bacteria</taxon>
        <taxon>Pseudomonadati</taxon>
        <taxon>Pseudomonadota</taxon>
        <taxon>Alphaproteobacteria</taxon>
        <taxon>Rhodobacterales</taxon>
        <taxon>Roseobacteraceae</taxon>
        <taxon>Marivita</taxon>
    </lineage>
</organism>
<feature type="region of interest" description="Disordered" evidence="1">
    <location>
        <begin position="198"/>
        <end position="237"/>
    </location>
</feature>
<comment type="caution">
    <text evidence="3">The sequence shown here is derived from an EMBL/GenBank/DDBJ whole genome shotgun (WGS) entry which is preliminary data.</text>
</comment>
<feature type="compositionally biased region" description="Pro residues" evidence="1">
    <location>
        <begin position="331"/>
        <end position="341"/>
    </location>
</feature>
<dbReference type="Gene3D" id="2.60.40.2700">
    <property type="match status" value="3"/>
</dbReference>
<keyword evidence="4" id="KW-1185">Reference proteome</keyword>
<feature type="region of interest" description="Disordered" evidence="1">
    <location>
        <begin position="327"/>
        <end position="362"/>
    </location>
</feature>
<accession>A0ABQ1LFC3</accession>
<gene>
    <name evidence="3" type="ORF">GCM10011363_45330</name>
</gene>
<proteinExistence type="predicted"/>
<dbReference type="EMBL" id="BMFC01000030">
    <property type="protein sequence ID" value="GGC23724.1"/>
    <property type="molecule type" value="Genomic_DNA"/>
</dbReference>